<evidence type="ECO:0000313" key="1">
    <source>
        <dbReference type="EMBL" id="NVD28218.1"/>
    </source>
</evidence>
<keyword evidence="2" id="KW-1185">Reference proteome</keyword>
<comment type="caution">
    <text evidence="1">The sequence shown here is derived from an EMBL/GenBank/DDBJ whole genome shotgun (WGS) entry which is preliminary data.</text>
</comment>
<dbReference type="EMBL" id="JABWMH010000003">
    <property type="protein sequence ID" value="NVD28218.1"/>
    <property type="molecule type" value="Genomic_DNA"/>
</dbReference>
<dbReference type="InterPro" id="IPR010836">
    <property type="entry name" value="SapC"/>
</dbReference>
<dbReference type="RefSeq" id="WP_176279744.1">
    <property type="nucleotide sequence ID" value="NZ_JABWMH010000003.1"/>
</dbReference>
<name>A0ABX2N3E9_9SPHN</name>
<gene>
    <name evidence="1" type="ORF">HUO14_09915</name>
</gene>
<evidence type="ECO:0000313" key="2">
    <source>
        <dbReference type="Proteomes" id="UP000652427"/>
    </source>
</evidence>
<organism evidence="1 2">
    <name type="scientific">Parasphingorhabdus flavimaris</name>
    <dbReference type="NCBI Taxonomy" id="266812"/>
    <lineage>
        <taxon>Bacteria</taxon>
        <taxon>Pseudomonadati</taxon>
        <taxon>Pseudomonadota</taxon>
        <taxon>Alphaproteobacteria</taxon>
        <taxon>Sphingomonadales</taxon>
        <taxon>Sphingomonadaceae</taxon>
        <taxon>Parasphingorhabdus</taxon>
    </lineage>
</organism>
<protein>
    <submittedName>
        <fullName evidence="1">SapC family protein</fullName>
    </submittedName>
</protein>
<accession>A0ABX2N3E9</accession>
<dbReference type="Proteomes" id="UP000652427">
    <property type="component" value="Unassembled WGS sequence"/>
</dbReference>
<proteinExistence type="predicted"/>
<dbReference type="Pfam" id="PF07277">
    <property type="entry name" value="SapC"/>
    <property type="match status" value="1"/>
</dbReference>
<reference evidence="1 2" key="1">
    <citation type="submission" date="2020-06" db="EMBL/GenBank/DDBJ databases">
        <authorList>
            <person name="Kim S.-J."/>
            <person name="Park S.-J."/>
        </authorList>
    </citation>
    <scope>NUCLEOTIDE SEQUENCE [LARGE SCALE GENOMIC DNA]</scope>
    <source>
        <strain evidence="1 2">SW-151</strain>
    </source>
</reference>
<sequence length="261" mass="29473">MASTPQAQALPMFYKDLVPLNSNEHAKWKVKGLDNASFMQSQHAIPITCDEFINAARNYPIVFSVGENSVPLILMGLNEGVNTFMDDEGRFSEPAYVPAYVRRYPFMLAKLRPDADELSLCFDPTTDAIGDYKEGDALFDKDQPSETTKNILNFCEQFEQAGQRTGQFVQELEKLGLLMDGEVSIQQTGVEKPFVYRGFKMVDEEKLRELRGDELRKINQNGMLPLIYAHLFSLQLMREVFARQVGAGKMPQVTEAPSVQV</sequence>